<accession>A0A7C5YUP7</accession>
<evidence type="ECO:0000313" key="1">
    <source>
        <dbReference type="EMBL" id="HHR92237.1"/>
    </source>
</evidence>
<gene>
    <name evidence="1" type="ORF">ENL96_01865</name>
</gene>
<sequence length="160" mass="18979">MAYFSQYRKGNKNASATLDAGLGLIFRLNTLWRSADLAALRGELEEYNDILNRIFVNLLYKTPMDIEFENNLEKKEIKSVDWNDDDAKIFNKFKEMVREVKKKETEAIKKRNRSAYNSAKEEHYEILLKKDTWLRKFMMEKGLYLKEVEFNPETAMWGGM</sequence>
<proteinExistence type="predicted"/>
<dbReference type="AlphaFoldDB" id="A0A7C5YUP7"/>
<comment type="caution">
    <text evidence="1">The sequence shown here is derived from an EMBL/GenBank/DDBJ whole genome shotgun (WGS) entry which is preliminary data.</text>
</comment>
<reference evidence="1" key="1">
    <citation type="journal article" date="2020" name="mSystems">
        <title>Genome- and Community-Level Interaction Insights into Carbon Utilization and Element Cycling Functions of Hydrothermarchaeota in Hydrothermal Sediment.</title>
        <authorList>
            <person name="Zhou Z."/>
            <person name="Liu Y."/>
            <person name="Xu W."/>
            <person name="Pan J."/>
            <person name="Luo Z.H."/>
            <person name="Li M."/>
        </authorList>
    </citation>
    <scope>NUCLEOTIDE SEQUENCE [LARGE SCALE GENOMIC DNA]</scope>
    <source>
        <strain evidence="1">SpSt-1042</strain>
    </source>
</reference>
<protein>
    <submittedName>
        <fullName evidence="1">Uncharacterized protein</fullName>
    </submittedName>
</protein>
<name>A0A7C5YUP7_UNCC3</name>
<organism evidence="1">
    <name type="scientific">candidate division CPR3 bacterium</name>
    <dbReference type="NCBI Taxonomy" id="2268181"/>
    <lineage>
        <taxon>Bacteria</taxon>
        <taxon>Bacteria division CPR3</taxon>
    </lineage>
</organism>
<dbReference type="EMBL" id="DRVY01000052">
    <property type="protein sequence ID" value="HHR92237.1"/>
    <property type="molecule type" value="Genomic_DNA"/>
</dbReference>